<organism evidence="1 2">
    <name type="scientific">Algoriphagus faecimaris</name>
    <dbReference type="NCBI Taxonomy" id="686796"/>
    <lineage>
        <taxon>Bacteria</taxon>
        <taxon>Pseudomonadati</taxon>
        <taxon>Bacteroidota</taxon>
        <taxon>Cytophagia</taxon>
        <taxon>Cytophagales</taxon>
        <taxon>Cyclobacteriaceae</taxon>
        <taxon>Algoriphagus</taxon>
    </lineage>
</organism>
<dbReference type="Proteomes" id="UP000199060">
    <property type="component" value="Unassembled WGS sequence"/>
</dbReference>
<dbReference type="RefSeq" id="WP_087939302.1">
    <property type="nucleotide sequence ID" value="NZ_FNAC01000016.1"/>
</dbReference>
<keyword evidence="2" id="KW-1185">Reference proteome</keyword>
<evidence type="ECO:0008006" key="3">
    <source>
        <dbReference type="Google" id="ProtNLM"/>
    </source>
</evidence>
<protein>
    <recommendedName>
        <fullName evidence="3">6-bladed beta-propeller protein</fullName>
    </recommendedName>
</protein>
<dbReference type="AlphaFoldDB" id="A0A1G6SDJ9"/>
<evidence type="ECO:0000313" key="1">
    <source>
        <dbReference type="EMBL" id="SDD14968.1"/>
    </source>
</evidence>
<name>A0A1G6SDJ9_9BACT</name>
<proteinExistence type="predicted"/>
<reference evidence="2" key="1">
    <citation type="submission" date="2016-10" db="EMBL/GenBank/DDBJ databases">
        <authorList>
            <person name="Varghese N."/>
            <person name="Submissions S."/>
        </authorList>
    </citation>
    <scope>NUCLEOTIDE SEQUENCE [LARGE SCALE GENOMIC DNA]</scope>
    <source>
        <strain evidence="2">DSM 23095</strain>
    </source>
</reference>
<dbReference type="Gene3D" id="2.120.10.30">
    <property type="entry name" value="TolB, C-terminal domain"/>
    <property type="match status" value="1"/>
</dbReference>
<dbReference type="STRING" id="686796.SAMN04488104_101681"/>
<accession>A0A1G6SDJ9</accession>
<sequence>MKKIIIILIFIFANACSNESSIEINKNEVNFKIDLDKVFAVDFSSVFDSLRIFQPNDAAIVASADDILLHKNYVIIVDFLKLKQVQVFDISGKFLFDIKATGKGPKEFKVPLKVRVNSAGDKLLIYCSLTKKILEFDFKGNFIREVGIPEIGLLGDFIEKDEEILFIDALTNSRAQRIGKLNLRTYEKDKNINYLVNPSPFFRIFGSKDRYLFNFLDDSKVLFKDLYSNYLVEYDWDGSFETYVFEINNNQLYLDSSDVYQLYEIKELLNNNYYNTIGEGVVSSKNWKMIPIGEGLKNIGTLIFSTAEKKLIPVLKFNNDMDEVFTFSSVSDQSFSQMGNLLFKFDYQFLTQRLDNMDLDKNPYRDVLEKFKGNENENPIFFIYSLKDDFNFEF</sequence>
<dbReference type="Pfam" id="PF17170">
    <property type="entry name" value="DUF5128"/>
    <property type="match status" value="1"/>
</dbReference>
<dbReference type="OrthoDB" id="818396at2"/>
<gene>
    <name evidence="1" type="ORF">SAMN04488104_101681</name>
</gene>
<dbReference type="SUPFAM" id="SSF63825">
    <property type="entry name" value="YWTD domain"/>
    <property type="match status" value="1"/>
</dbReference>
<evidence type="ECO:0000313" key="2">
    <source>
        <dbReference type="Proteomes" id="UP000199060"/>
    </source>
</evidence>
<dbReference type="InterPro" id="IPR011042">
    <property type="entry name" value="6-blade_b-propeller_TolB-like"/>
</dbReference>
<dbReference type="EMBL" id="FNAC01000016">
    <property type="protein sequence ID" value="SDD14968.1"/>
    <property type="molecule type" value="Genomic_DNA"/>
</dbReference>